<feature type="non-terminal residue" evidence="1">
    <location>
        <position position="1"/>
    </location>
</feature>
<gene>
    <name evidence="1" type="ORF">LCGC14_1307880</name>
</gene>
<reference evidence="1" key="1">
    <citation type="journal article" date="2015" name="Nature">
        <title>Complex archaea that bridge the gap between prokaryotes and eukaryotes.</title>
        <authorList>
            <person name="Spang A."/>
            <person name="Saw J.H."/>
            <person name="Jorgensen S.L."/>
            <person name="Zaremba-Niedzwiedzka K."/>
            <person name="Martijn J."/>
            <person name="Lind A.E."/>
            <person name="van Eijk R."/>
            <person name="Schleper C."/>
            <person name="Guy L."/>
            <person name="Ettema T.J."/>
        </authorList>
    </citation>
    <scope>NUCLEOTIDE SEQUENCE</scope>
</reference>
<comment type="caution">
    <text evidence="1">The sequence shown here is derived from an EMBL/GenBank/DDBJ whole genome shotgun (WGS) entry which is preliminary data.</text>
</comment>
<dbReference type="AlphaFoldDB" id="A0A0F9N4D1"/>
<dbReference type="EMBL" id="LAZR01007690">
    <property type="protein sequence ID" value="KKM83590.1"/>
    <property type="molecule type" value="Genomic_DNA"/>
</dbReference>
<dbReference type="CDD" id="cd12215">
    <property type="entry name" value="ChiC_BD"/>
    <property type="match status" value="1"/>
</dbReference>
<protein>
    <submittedName>
        <fullName evidence="1">Uncharacterized protein</fullName>
    </submittedName>
</protein>
<name>A0A0F9N4D1_9ZZZZ</name>
<sequence length="827" mass="90744">WMHFGLWVKDNSSHQSLCLGWNSLNPASDGEGARDYREKFSFHTNEDATPSAKSQGLTTIQETAFDGAKLIVNEFFWLKIILYTDGSVAAFADFSNSETDPPTYDNALGFSQSGVSFGNTIKIGVSWFSSNVGTGSMLEFDNLSIKSAAVIDPTGIDGSIEFNSFYLKNAANVLGSGTIVCPSPYLVITSATYQAQLKKELVYTDVYGNVSWQGEMLNATINNLGTAYELEEMSMKTKYTNVGASPIALSHIIKDMDGLTIIDKFANFVSAGVINTQIVTFEKNNLKVYATRPDRTDSRVTESNGVTIYTGGAGTLDTGSDNLNNLYFYDDQDAADNDQATWYEMDLGGPGDAENYQVHLYNYGFRKFANTMNKITINITLAYHSTVGWGSGDADLIIYNDYRGTFDVFEAFSTGNVGNGFIVSDAIDSRRSDRLSFTWDIESKLKTLSTIAEYNVLTAYVQYDRIIFENKVYTAKQNTTGDTPGYNTVFWKLSITDYFGEIVTAGDSSQFNKDRLIIIIKVPLITGDTHGGALLVYETLVTYQYEEENLSELSTAQITTVAQGIITTTINGSVSLPAEDGFGVGDTAYFVKSVEDYLQDQYDASDLNSNLGALLISVTNGSTTAFTTDYTYKSFFELLQAISSLLNATWWISYSVPITLLLKSADNHIVSGVHITRADMVDFNLGKWSFTVDAAYERSSIIVLGKTTNAIATSTPSPEHAAAGGPETETIFDNSAATQAQAQTKANSKLTTHTNARRFLSFDVDPTNPSNSYSNMEVGKSVTTDIQTYDGTVITNDTFMVLIKELNKNPETGDIERITFLLQKRDA</sequence>
<dbReference type="Gene3D" id="2.10.10.20">
    <property type="entry name" value="Carbohydrate-binding module superfamily 5/12"/>
    <property type="match status" value="1"/>
</dbReference>
<organism evidence="1">
    <name type="scientific">marine sediment metagenome</name>
    <dbReference type="NCBI Taxonomy" id="412755"/>
    <lineage>
        <taxon>unclassified sequences</taxon>
        <taxon>metagenomes</taxon>
        <taxon>ecological metagenomes</taxon>
    </lineage>
</organism>
<proteinExistence type="predicted"/>
<evidence type="ECO:0000313" key="1">
    <source>
        <dbReference type="EMBL" id="KKM83590.1"/>
    </source>
</evidence>
<accession>A0A0F9N4D1</accession>